<dbReference type="EMBL" id="CP042467">
    <property type="protein sequence ID" value="QED29013.1"/>
    <property type="molecule type" value="Genomic_DNA"/>
</dbReference>
<dbReference type="Proteomes" id="UP000321595">
    <property type="component" value="Chromosome"/>
</dbReference>
<dbReference type="InterPro" id="IPR004358">
    <property type="entry name" value="Sig_transdc_His_kin-like_C"/>
</dbReference>
<dbReference type="Pfam" id="PF00512">
    <property type="entry name" value="HisKA"/>
    <property type="match status" value="1"/>
</dbReference>
<dbReference type="Gene3D" id="3.30.565.10">
    <property type="entry name" value="Histidine kinase-like ATPase, C-terminal domain"/>
    <property type="match status" value="1"/>
</dbReference>
<dbReference type="GO" id="GO:0005524">
    <property type="term" value="F:ATP binding"/>
    <property type="evidence" value="ECO:0007669"/>
    <property type="project" value="UniProtKB-KW"/>
</dbReference>
<dbReference type="InterPro" id="IPR036890">
    <property type="entry name" value="HATPase_C_sf"/>
</dbReference>
<dbReference type="SUPFAM" id="SSF55874">
    <property type="entry name" value="ATPase domain of HSP90 chaperone/DNA topoisomerase II/histidine kinase"/>
    <property type="match status" value="1"/>
</dbReference>
<evidence type="ECO:0000256" key="3">
    <source>
        <dbReference type="ARBA" id="ARBA00022553"/>
    </source>
</evidence>
<keyword evidence="4" id="KW-0808">Transferase</keyword>
<evidence type="ECO:0000313" key="12">
    <source>
        <dbReference type="Proteomes" id="UP000321595"/>
    </source>
</evidence>
<evidence type="ECO:0000256" key="8">
    <source>
        <dbReference type="ARBA" id="ARBA00023012"/>
    </source>
</evidence>
<dbReference type="CDD" id="cd00075">
    <property type="entry name" value="HATPase"/>
    <property type="match status" value="1"/>
</dbReference>
<evidence type="ECO:0000256" key="4">
    <source>
        <dbReference type="ARBA" id="ARBA00022679"/>
    </source>
</evidence>
<dbReference type="RefSeq" id="WP_146961947.1">
    <property type="nucleotide sequence ID" value="NZ_CP042467.1"/>
</dbReference>
<dbReference type="InterPro" id="IPR036097">
    <property type="entry name" value="HisK_dim/P_sf"/>
</dbReference>
<dbReference type="OrthoDB" id="9773941at2"/>
<protein>
    <recommendedName>
        <fullName evidence="2">histidine kinase</fullName>
        <ecNumber evidence="2">2.7.13.3</ecNumber>
    </recommendedName>
</protein>
<proteinExistence type="predicted"/>
<evidence type="ECO:0000259" key="10">
    <source>
        <dbReference type="PROSITE" id="PS50109"/>
    </source>
</evidence>
<reference evidence="11 12" key="1">
    <citation type="submission" date="2019-08" db="EMBL/GenBank/DDBJ databases">
        <authorList>
            <person name="Liang Q."/>
        </authorList>
    </citation>
    <scope>NUCLEOTIDE SEQUENCE [LARGE SCALE GENOMIC DNA]</scope>
    <source>
        <strain evidence="11 12">V1718</strain>
    </source>
</reference>
<dbReference type="PRINTS" id="PR00344">
    <property type="entry name" value="BCTRLSENSOR"/>
</dbReference>
<dbReference type="SMART" id="SM00388">
    <property type="entry name" value="HisKA"/>
    <property type="match status" value="1"/>
</dbReference>
<keyword evidence="5" id="KW-0547">Nucleotide-binding</keyword>
<keyword evidence="9" id="KW-0812">Transmembrane</keyword>
<evidence type="ECO:0000256" key="7">
    <source>
        <dbReference type="ARBA" id="ARBA00022840"/>
    </source>
</evidence>
<sequence>MSDEKQAQNRKLLIALALLSIAMTAVLLATFYLIQRDSDELALRFQEERVAQIQDVSRIVTESVGDVTADLEFLSRLVVGASDAEREAFLQALLGGVGAYRAGAVVGKNGVARQVIVDPRAGELPGRDDIAAMEKAAMQALKEGTSVSPLALNQDPWLRAFAQKTSASEAVVLLVDTQSFLDELRILASDPHTWLLVLGPHGSPAPSTSSPILEHVSNPPEALAEVLERMRKGERGALKIKAADAQWVGFEDGDVVVAMERVEVRDGVFWSIASFSSLASIRNAQSSLQSRLIGFATALILVLILFGGYAFVVVRKTAILEERLRTTAYLSHLHEKAHKVVQSIPIAVGILDSNLEISDQNKAFKEIFGPEFSAIRELLVEVSQTRTPRSKIFENALPFGDGVFQLHVVPIEPQAEDASVVVIVENLSDLRTLEEQLLRMEKLATVGVLAAGIAHEIGTPLGVVRGRAELIQRKLESESTHQRGLEVIIEQIDRVSRTIQELLDFSRIKEASVESVDLHAVALQVRELLSYELREGLTIDVSIPNDISTIQANPDQVQQVLLNLVINAIDAVQGMEEARVEIGARDESGHVLIWVEDNGPGIPSADRHRVFDPFYTTKKRGQGTGLGLTVVGQIARNHGVEVSLSEVSKGARVELRWPSSRNHNGHRANTMAVVQ</sequence>
<dbReference type="SUPFAM" id="SSF47384">
    <property type="entry name" value="Homodimeric domain of signal transducing histidine kinase"/>
    <property type="match status" value="1"/>
</dbReference>
<evidence type="ECO:0000256" key="6">
    <source>
        <dbReference type="ARBA" id="ARBA00022777"/>
    </source>
</evidence>
<dbReference type="EC" id="2.7.13.3" evidence="2"/>
<dbReference type="InterPro" id="IPR003661">
    <property type="entry name" value="HisK_dim/P_dom"/>
</dbReference>
<feature type="transmembrane region" description="Helical" evidence="9">
    <location>
        <begin position="292"/>
        <end position="314"/>
    </location>
</feature>
<keyword evidence="6" id="KW-0418">Kinase</keyword>
<dbReference type="PANTHER" id="PTHR43065:SF10">
    <property type="entry name" value="PEROXIDE STRESS-ACTIVATED HISTIDINE KINASE MAK3"/>
    <property type="match status" value="1"/>
</dbReference>
<dbReference type="Pfam" id="PF02518">
    <property type="entry name" value="HATPase_c"/>
    <property type="match status" value="1"/>
</dbReference>
<feature type="transmembrane region" description="Helical" evidence="9">
    <location>
        <begin position="12"/>
        <end position="34"/>
    </location>
</feature>
<dbReference type="KEGG" id="bbae:FRD01_17560"/>
<evidence type="ECO:0000313" key="11">
    <source>
        <dbReference type="EMBL" id="QED29013.1"/>
    </source>
</evidence>
<keyword evidence="8" id="KW-0902">Two-component regulatory system</keyword>
<evidence type="ECO:0000256" key="2">
    <source>
        <dbReference type="ARBA" id="ARBA00012438"/>
    </source>
</evidence>
<dbReference type="Gene3D" id="1.10.287.130">
    <property type="match status" value="1"/>
</dbReference>
<dbReference type="AlphaFoldDB" id="A0A5B8XY94"/>
<keyword evidence="12" id="KW-1185">Reference proteome</keyword>
<dbReference type="SMART" id="SM00387">
    <property type="entry name" value="HATPase_c"/>
    <property type="match status" value="1"/>
</dbReference>
<organism evidence="11 12">
    <name type="scientific">Microvenator marinus</name>
    <dbReference type="NCBI Taxonomy" id="2600177"/>
    <lineage>
        <taxon>Bacteria</taxon>
        <taxon>Deltaproteobacteria</taxon>
        <taxon>Bradymonadales</taxon>
        <taxon>Microvenatoraceae</taxon>
        <taxon>Microvenator</taxon>
    </lineage>
</organism>
<dbReference type="InterPro" id="IPR003594">
    <property type="entry name" value="HATPase_dom"/>
</dbReference>
<dbReference type="CDD" id="cd00082">
    <property type="entry name" value="HisKA"/>
    <property type="match status" value="1"/>
</dbReference>
<dbReference type="PANTHER" id="PTHR43065">
    <property type="entry name" value="SENSOR HISTIDINE KINASE"/>
    <property type="match status" value="1"/>
</dbReference>
<keyword evidence="9" id="KW-1133">Transmembrane helix</keyword>
<feature type="domain" description="Histidine kinase" evidence="10">
    <location>
        <begin position="452"/>
        <end position="661"/>
    </location>
</feature>
<evidence type="ECO:0000256" key="9">
    <source>
        <dbReference type="SAM" id="Phobius"/>
    </source>
</evidence>
<keyword evidence="9" id="KW-0472">Membrane</keyword>
<accession>A0A5B8XY94</accession>
<dbReference type="InterPro" id="IPR005467">
    <property type="entry name" value="His_kinase_dom"/>
</dbReference>
<gene>
    <name evidence="11" type="ORF">FRD01_17560</name>
</gene>
<evidence type="ECO:0000256" key="5">
    <source>
        <dbReference type="ARBA" id="ARBA00022741"/>
    </source>
</evidence>
<comment type="catalytic activity">
    <reaction evidence="1">
        <text>ATP + protein L-histidine = ADP + protein N-phospho-L-histidine.</text>
        <dbReference type="EC" id="2.7.13.3"/>
    </reaction>
</comment>
<evidence type="ECO:0000256" key="1">
    <source>
        <dbReference type="ARBA" id="ARBA00000085"/>
    </source>
</evidence>
<keyword evidence="7" id="KW-0067">ATP-binding</keyword>
<dbReference type="GO" id="GO:0000155">
    <property type="term" value="F:phosphorelay sensor kinase activity"/>
    <property type="evidence" value="ECO:0007669"/>
    <property type="project" value="InterPro"/>
</dbReference>
<dbReference type="PROSITE" id="PS50109">
    <property type="entry name" value="HIS_KIN"/>
    <property type="match status" value="1"/>
</dbReference>
<name>A0A5B8XY94_9DELT</name>
<keyword evidence="3" id="KW-0597">Phosphoprotein</keyword>